<evidence type="ECO:0008006" key="3">
    <source>
        <dbReference type="Google" id="ProtNLM"/>
    </source>
</evidence>
<feature type="compositionally biased region" description="Basic and acidic residues" evidence="1">
    <location>
        <begin position="1"/>
        <end position="18"/>
    </location>
</feature>
<reference evidence="2" key="1">
    <citation type="submission" date="2013-11" db="EMBL/GenBank/DDBJ databases">
        <title>The Genome Sequence of Phytophthora parasitica IAC_01/95.</title>
        <authorList>
            <consortium name="The Broad Institute Genomics Platform"/>
            <person name="Russ C."/>
            <person name="Tyler B."/>
            <person name="Panabieres F."/>
            <person name="Shan W."/>
            <person name="Tripathy S."/>
            <person name="Grunwald N."/>
            <person name="Machado M."/>
            <person name="Johnson C.S."/>
            <person name="Arredondo F."/>
            <person name="Hong C."/>
            <person name="Coffey M."/>
            <person name="Young S.K."/>
            <person name="Zeng Q."/>
            <person name="Gargeya S."/>
            <person name="Fitzgerald M."/>
            <person name="Abouelleil A."/>
            <person name="Alvarado L."/>
            <person name="Chapman S.B."/>
            <person name="Gainer-Dewar J."/>
            <person name="Goldberg J."/>
            <person name="Griggs A."/>
            <person name="Gujja S."/>
            <person name="Hansen M."/>
            <person name="Howarth C."/>
            <person name="Imamovic A."/>
            <person name="Ireland A."/>
            <person name="Larimer J."/>
            <person name="McCowan C."/>
            <person name="Murphy C."/>
            <person name="Pearson M."/>
            <person name="Poon T.W."/>
            <person name="Priest M."/>
            <person name="Roberts A."/>
            <person name="Saif S."/>
            <person name="Shea T."/>
            <person name="Sykes S."/>
            <person name="Wortman J."/>
            <person name="Nusbaum C."/>
            <person name="Birren B."/>
        </authorList>
    </citation>
    <scope>NUCLEOTIDE SEQUENCE [LARGE SCALE GENOMIC DNA]</scope>
    <source>
        <strain evidence="2">IAC_01/95</strain>
    </source>
</reference>
<evidence type="ECO:0000313" key="2">
    <source>
        <dbReference type="EMBL" id="ETM34337.1"/>
    </source>
</evidence>
<feature type="region of interest" description="Disordered" evidence="1">
    <location>
        <begin position="1"/>
        <end position="56"/>
    </location>
</feature>
<organism evidence="2">
    <name type="scientific">Phytophthora nicotianae</name>
    <name type="common">Potato buckeye rot agent</name>
    <name type="synonym">Phytophthora parasitica</name>
    <dbReference type="NCBI Taxonomy" id="4792"/>
    <lineage>
        <taxon>Eukaryota</taxon>
        <taxon>Sar</taxon>
        <taxon>Stramenopiles</taxon>
        <taxon>Oomycota</taxon>
        <taxon>Peronosporomycetes</taxon>
        <taxon>Peronosporales</taxon>
        <taxon>Peronosporaceae</taxon>
        <taxon>Phytophthora</taxon>
    </lineage>
</organism>
<dbReference type="Proteomes" id="UP000054532">
    <property type="component" value="Unassembled WGS sequence"/>
</dbReference>
<dbReference type="InterPro" id="IPR036457">
    <property type="entry name" value="PPM-type-like_dom_sf"/>
</dbReference>
<dbReference type="EMBL" id="KI695787">
    <property type="protein sequence ID" value="ETM34337.1"/>
    <property type="molecule type" value="Genomic_DNA"/>
</dbReference>
<accession>W2MDD0</accession>
<sequence length="144" mass="15985">MNAEPADPRADKGTKDVAETITGGDTIHALKDNVTNEEDERDEQAASKRNGAATAESKKNGIALLGVGSLSQWGWAERHSNEDRCVVENIEQFHLFAVIDGHAGWRTADFLVEELFKTLDGVYDNSFDQTKLFKVLEELDSKIY</sequence>
<proteinExistence type="predicted"/>
<protein>
    <recommendedName>
        <fullName evidence="3">PPM-type phosphatase domain-containing protein</fullName>
    </recommendedName>
</protein>
<dbReference type="AlphaFoldDB" id="W2MDD0"/>
<evidence type="ECO:0000256" key="1">
    <source>
        <dbReference type="SAM" id="MobiDB-lite"/>
    </source>
</evidence>
<dbReference type="SUPFAM" id="SSF81606">
    <property type="entry name" value="PP2C-like"/>
    <property type="match status" value="1"/>
</dbReference>
<gene>
    <name evidence="2" type="ORF">L914_18547</name>
</gene>
<name>W2MDD0_PHYNI</name>
<dbReference type="VEuPathDB" id="FungiDB:PPTG_05405"/>
<dbReference type="Gene3D" id="3.60.40.10">
    <property type="entry name" value="PPM-type phosphatase domain"/>
    <property type="match status" value="1"/>
</dbReference>